<evidence type="ECO:0000313" key="3">
    <source>
        <dbReference type="Proteomes" id="UP001597302"/>
    </source>
</evidence>
<feature type="domain" description="N-acetylmuramoyl-L-alanine amidase" evidence="1">
    <location>
        <begin position="55"/>
        <end position="162"/>
    </location>
</feature>
<comment type="caution">
    <text evidence="2">The sequence shown here is derived from an EMBL/GenBank/DDBJ whole genome shotgun (WGS) entry which is preliminary data.</text>
</comment>
<dbReference type="Proteomes" id="UP001597302">
    <property type="component" value="Unassembled WGS sequence"/>
</dbReference>
<evidence type="ECO:0000259" key="1">
    <source>
        <dbReference type="Pfam" id="PF01510"/>
    </source>
</evidence>
<dbReference type="Pfam" id="PF01510">
    <property type="entry name" value="Amidase_2"/>
    <property type="match status" value="1"/>
</dbReference>
<proteinExistence type="predicted"/>
<dbReference type="RefSeq" id="WP_131572894.1">
    <property type="nucleotide sequence ID" value="NZ_CBCSAJ010000004.1"/>
</dbReference>
<dbReference type="InterPro" id="IPR002502">
    <property type="entry name" value="Amidase_domain"/>
</dbReference>
<dbReference type="EMBL" id="JBHTOQ010000022">
    <property type="protein sequence ID" value="MFD1481587.1"/>
    <property type="molecule type" value="Genomic_DNA"/>
</dbReference>
<dbReference type="EC" id="3.5.1.28" evidence="2"/>
<dbReference type="SUPFAM" id="SSF55846">
    <property type="entry name" value="N-acetylmuramoyl-L-alanine amidase-like"/>
    <property type="match status" value="1"/>
</dbReference>
<reference evidence="3" key="1">
    <citation type="journal article" date="2019" name="Int. J. Syst. Evol. Microbiol.">
        <title>The Global Catalogue of Microorganisms (GCM) 10K type strain sequencing project: providing services to taxonomists for standard genome sequencing and annotation.</title>
        <authorList>
            <consortium name="The Broad Institute Genomics Platform"/>
            <consortium name="The Broad Institute Genome Sequencing Center for Infectious Disease"/>
            <person name="Wu L."/>
            <person name="Ma J."/>
        </authorList>
    </citation>
    <scope>NUCLEOTIDE SEQUENCE [LARGE SCALE GENOMIC DNA]</scope>
    <source>
        <strain evidence="3">CCM 8875</strain>
    </source>
</reference>
<dbReference type="InterPro" id="IPR036505">
    <property type="entry name" value="Amidase/PGRP_sf"/>
</dbReference>
<sequence>MNAVRARQARCAALGFNPGPIDGADGPRTQAAFAAATAAQRAKGLPFEHPTRLTRIHWHWTAGGYVPNSTDLRAYHGLIPGEGRPRWPVDPTASRSHTLNANGGAIGISICAMTGAQERPFDRGRAPITPYQVCELVRETARMCRAYDIPVSRWSTLSHAEIQPTLGVVQRWKWDITWLPGMEGPGDPITVGDRLRDMVRAELLNL</sequence>
<keyword evidence="3" id="KW-1185">Reference proteome</keyword>
<dbReference type="GO" id="GO:0008745">
    <property type="term" value="F:N-acetylmuramoyl-L-alanine amidase activity"/>
    <property type="evidence" value="ECO:0007669"/>
    <property type="project" value="UniProtKB-EC"/>
</dbReference>
<accession>A0ABW4DWT9</accession>
<dbReference type="Gene3D" id="3.40.80.10">
    <property type="entry name" value="Peptidoglycan recognition protein-like"/>
    <property type="match status" value="1"/>
</dbReference>
<gene>
    <name evidence="2" type="ORF">ACFQ5P_09795</name>
</gene>
<organism evidence="2 3">
    <name type="scientific">Paracoccus nototheniae</name>
    <dbReference type="NCBI Taxonomy" id="2489002"/>
    <lineage>
        <taxon>Bacteria</taxon>
        <taxon>Pseudomonadati</taxon>
        <taxon>Pseudomonadota</taxon>
        <taxon>Alphaproteobacteria</taxon>
        <taxon>Rhodobacterales</taxon>
        <taxon>Paracoccaceae</taxon>
        <taxon>Paracoccus</taxon>
    </lineage>
</organism>
<name>A0ABW4DWT9_9RHOB</name>
<protein>
    <submittedName>
        <fullName evidence="2">N-acetylmuramoyl-L-alanine amidase</fullName>
        <ecNumber evidence="2">3.5.1.28</ecNumber>
    </submittedName>
</protein>
<keyword evidence="2" id="KW-0378">Hydrolase</keyword>
<evidence type="ECO:0000313" key="2">
    <source>
        <dbReference type="EMBL" id="MFD1481587.1"/>
    </source>
</evidence>